<keyword evidence="2" id="KW-0472">Membrane</keyword>
<organism evidence="4 5">
    <name type="scientific">Lactobacillus panisapium</name>
    <dbReference type="NCBI Taxonomy" id="2012495"/>
    <lineage>
        <taxon>Bacteria</taxon>
        <taxon>Bacillati</taxon>
        <taxon>Bacillota</taxon>
        <taxon>Bacilli</taxon>
        <taxon>Lactobacillales</taxon>
        <taxon>Lactobacillaceae</taxon>
        <taxon>Lactobacillus</taxon>
    </lineage>
</organism>
<feature type="transmembrane region" description="Helical" evidence="2">
    <location>
        <begin position="201"/>
        <end position="220"/>
    </location>
</feature>
<accession>A0ABX8W5Z8</accession>
<proteinExistence type="predicted"/>
<evidence type="ECO:0000256" key="2">
    <source>
        <dbReference type="SAM" id="Phobius"/>
    </source>
</evidence>
<feature type="transmembrane region" description="Helical" evidence="2">
    <location>
        <begin position="119"/>
        <end position="140"/>
    </location>
</feature>
<keyword evidence="2" id="KW-0812">Transmembrane</keyword>
<dbReference type="InterPro" id="IPR059113">
    <property type="entry name" value="Znf_ribbon"/>
</dbReference>
<keyword evidence="5" id="KW-1185">Reference proteome</keyword>
<keyword evidence="2" id="KW-1133">Transmembrane helix</keyword>
<feature type="transmembrane region" description="Helical" evidence="2">
    <location>
        <begin position="259"/>
        <end position="288"/>
    </location>
</feature>
<evidence type="ECO:0000313" key="4">
    <source>
        <dbReference type="EMBL" id="QYN52107.1"/>
    </source>
</evidence>
<evidence type="ECO:0000259" key="3">
    <source>
        <dbReference type="Pfam" id="PF13248"/>
    </source>
</evidence>
<feature type="transmembrane region" description="Helical" evidence="2">
    <location>
        <begin position="152"/>
        <end position="181"/>
    </location>
</feature>
<dbReference type="Pfam" id="PF13248">
    <property type="entry name" value="Zn_ribbon_3"/>
    <property type="match status" value="1"/>
</dbReference>
<feature type="transmembrane region" description="Helical" evidence="2">
    <location>
        <begin position="227"/>
        <end position="247"/>
    </location>
</feature>
<reference evidence="4 5" key="1">
    <citation type="submission" date="2020-01" db="EMBL/GenBank/DDBJ databases">
        <title>Vast differences in strain-level diversity in the gut microbiota of two closely related honey bee species.</title>
        <authorList>
            <person name="Ellegaard K.M."/>
            <person name="Suenami S."/>
            <person name="Miyazaki R."/>
            <person name="Engel P."/>
        </authorList>
    </citation>
    <scope>NUCLEOTIDE SEQUENCE [LARGE SCALE GENOMIC DNA]</scope>
    <source>
        <strain evidence="4 5">ESL0416</strain>
    </source>
</reference>
<dbReference type="Proteomes" id="UP000826550">
    <property type="component" value="Chromosome"/>
</dbReference>
<gene>
    <name evidence="4" type="ORF">GYM71_01115</name>
</gene>
<feature type="compositionally biased region" description="Polar residues" evidence="1">
    <location>
        <begin position="45"/>
        <end position="83"/>
    </location>
</feature>
<dbReference type="RefSeq" id="WP_220220597.1">
    <property type="nucleotide sequence ID" value="NZ_CP048268.1"/>
</dbReference>
<feature type="region of interest" description="Disordered" evidence="1">
    <location>
        <begin position="30"/>
        <end position="83"/>
    </location>
</feature>
<evidence type="ECO:0000313" key="5">
    <source>
        <dbReference type="Proteomes" id="UP000826550"/>
    </source>
</evidence>
<protein>
    <submittedName>
        <fullName evidence="4">Zinc-ribbon domain-containing protein</fullName>
    </submittedName>
</protein>
<feature type="domain" description="Putative zinc-ribbon" evidence="3">
    <location>
        <begin position="1"/>
        <end position="25"/>
    </location>
</feature>
<evidence type="ECO:0000256" key="1">
    <source>
        <dbReference type="SAM" id="MobiDB-lite"/>
    </source>
</evidence>
<dbReference type="EMBL" id="CP048268">
    <property type="protein sequence ID" value="QYN52107.1"/>
    <property type="molecule type" value="Genomic_DNA"/>
</dbReference>
<sequence length="304" mass="33788">MKKCPNCGALMKSNVNFCTKCGADLRQIDNSSQEATAKSEDSHQIKGQSNSGENFEQNQAKPNAANNEQAQESQFQQAPTSVNTQETNSGRLYVVIQNYLQWCVDSWKRPFSAVIGESWYGWATILLDNLLIILGFYFCLKSVANGYGVGRIVSGFSLIGVIRVLLFALLFEATIIGGYYAGHYFIYGKTDGLIAFVNRGVHASNFNLILSSLVFIVLVLGPGNGTFVSVVLFIIFSLFYMGFQLTALGENRQPIRDKMYGYIISHLIILVAVLILLIAVIIFFSILYNSMHQSILYQIFSTLN</sequence>
<name>A0ABX8W5Z8_9LACO</name>